<dbReference type="SUPFAM" id="SSF64182">
    <property type="entry name" value="DHH phosphoesterases"/>
    <property type="match status" value="1"/>
</dbReference>
<dbReference type="InterPro" id="IPR038763">
    <property type="entry name" value="DHH_sf"/>
</dbReference>
<dbReference type="PANTHER" id="PTHR47618:SF1">
    <property type="entry name" value="BIFUNCTIONAL OLIGORIBONUCLEASE AND PAP PHOSPHATASE NRNA"/>
    <property type="match status" value="1"/>
</dbReference>
<gene>
    <name evidence="1" type="ORF">CO173_00825</name>
</gene>
<dbReference type="PANTHER" id="PTHR47618">
    <property type="entry name" value="BIFUNCTIONAL OLIGORIBONUCLEASE AND PAP PHOSPHATASE NRNA"/>
    <property type="match status" value="1"/>
</dbReference>
<comment type="caution">
    <text evidence="1">The sequence shown here is derived from an EMBL/GenBank/DDBJ whole genome shotgun (WGS) entry which is preliminary data.</text>
</comment>
<dbReference type="AlphaFoldDB" id="A0A2M7XGD3"/>
<evidence type="ECO:0000313" key="2">
    <source>
        <dbReference type="Proteomes" id="UP000231263"/>
    </source>
</evidence>
<proteinExistence type="predicted"/>
<dbReference type="InterPro" id="IPR051319">
    <property type="entry name" value="Oligoribo/pAp-PDE_c-di-AMP_PDE"/>
</dbReference>
<evidence type="ECO:0008006" key="3">
    <source>
        <dbReference type="Google" id="ProtNLM"/>
    </source>
</evidence>
<reference evidence="2" key="1">
    <citation type="submission" date="2017-09" db="EMBL/GenBank/DDBJ databases">
        <title>Depth-based differentiation of microbial function through sediment-hosted aquifers and enrichment of novel symbionts in the deep terrestrial subsurface.</title>
        <authorList>
            <person name="Probst A.J."/>
            <person name="Ladd B."/>
            <person name="Jarett J.K."/>
            <person name="Geller-Mcgrath D.E."/>
            <person name="Sieber C.M.K."/>
            <person name="Emerson J.B."/>
            <person name="Anantharaman K."/>
            <person name="Thomas B.C."/>
            <person name="Malmstrom R."/>
            <person name="Stieglmeier M."/>
            <person name="Klingl A."/>
            <person name="Woyke T."/>
            <person name="Ryan C.M."/>
            <person name="Banfield J.F."/>
        </authorList>
    </citation>
    <scope>NUCLEOTIDE SEQUENCE [LARGE SCALE GENOMIC DNA]</scope>
</reference>
<accession>A0A2M7XGD3</accession>
<evidence type="ECO:0000313" key="1">
    <source>
        <dbReference type="EMBL" id="PJA46919.1"/>
    </source>
</evidence>
<name>A0A2M7XGD3_9BACT</name>
<sequence length="380" mass="42500">MSLKQHEQFLQTLEQSKRPLIVLPEKANEDDFASAFGVAGLLSKLNKPVDIASAGGASPQSLNFLKSAQKIKGDLPNIRKMTLTLKTQTAKVDELSYRVEGDTLQINIVPKTGAWTAEDVKIVTDSYKYDLIISIGAKELEHFGKLHELYADFFFSVPIINIDHTTDNEFFGQMNLVDINAVSSSEVIHGLFKEIDPGLIDEEIATYFLTGIIYKTKSFRNENVTPQTLKVAGELIARGARRDEIVKNLYKTRTVETLRLWGRALARLKSDDSLGFVWTLLSRQDFINAGADETALENVIEELMMTSPDANVAAVFYEEKNNNVRAFLHASRPYDALLLGAPFSASGTRERAFLNLKEDSLVKAEKRAITHIKTQLKESR</sequence>
<dbReference type="EMBL" id="PFWT01000006">
    <property type="protein sequence ID" value="PJA46919.1"/>
    <property type="molecule type" value="Genomic_DNA"/>
</dbReference>
<organism evidence="1 2">
    <name type="scientific">Candidatus Uhrbacteria bacterium CG_4_9_14_3_um_filter_41_35</name>
    <dbReference type="NCBI Taxonomy" id="1975034"/>
    <lineage>
        <taxon>Bacteria</taxon>
        <taxon>Candidatus Uhriibacteriota</taxon>
    </lineage>
</organism>
<protein>
    <recommendedName>
        <fullName evidence="3">DDH domain-containing protein</fullName>
    </recommendedName>
</protein>
<dbReference type="Gene3D" id="3.10.310.30">
    <property type="match status" value="1"/>
</dbReference>
<dbReference type="Proteomes" id="UP000231263">
    <property type="component" value="Unassembled WGS sequence"/>
</dbReference>
<dbReference type="Gene3D" id="3.90.1640.10">
    <property type="entry name" value="inorganic pyrophosphatase (n-terminal core)"/>
    <property type="match status" value="1"/>
</dbReference>